<organism evidence="1 2">
    <name type="scientific">Naganishia adeliensis</name>
    <dbReference type="NCBI Taxonomy" id="92952"/>
    <lineage>
        <taxon>Eukaryota</taxon>
        <taxon>Fungi</taxon>
        <taxon>Dikarya</taxon>
        <taxon>Basidiomycota</taxon>
        <taxon>Agaricomycotina</taxon>
        <taxon>Tremellomycetes</taxon>
        <taxon>Filobasidiales</taxon>
        <taxon>Filobasidiaceae</taxon>
        <taxon>Naganishia</taxon>
    </lineage>
</organism>
<dbReference type="Proteomes" id="UP001230649">
    <property type="component" value="Unassembled WGS sequence"/>
</dbReference>
<protein>
    <submittedName>
        <fullName evidence="1">Uncharacterized protein</fullName>
    </submittedName>
</protein>
<reference evidence="1" key="1">
    <citation type="submission" date="2023-04" db="EMBL/GenBank/DDBJ databases">
        <title>Draft Genome sequencing of Naganishia species isolated from polar environments using Oxford Nanopore Technology.</title>
        <authorList>
            <person name="Leo P."/>
            <person name="Venkateswaran K."/>
        </authorList>
    </citation>
    <scope>NUCLEOTIDE SEQUENCE</scope>
    <source>
        <strain evidence="1">MNA-CCFEE 5262</strain>
    </source>
</reference>
<evidence type="ECO:0000313" key="1">
    <source>
        <dbReference type="EMBL" id="KAJ9098075.1"/>
    </source>
</evidence>
<comment type="caution">
    <text evidence="1">The sequence shown here is derived from an EMBL/GenBank/DDBJ whole genome shotgun (WGS) entry which is preliminary data.</text>
</comment>
<dbReference type="EMBL" id="JASBWS010000096">
    <property type="protein sequence ID" value="KAJ9098075.1"/>
    <property type="molecule type" value="Genomic_DNA"/>
</dbReference>
<accession>A0ACC2VG51</accession>
<gene>
    <name evidence="1" type="ORF">QFC20_006023</name>
</gene>
<proteinExistence type="predicted"/>
<sequence>MAATRPLKLAIIGAGPSGFYTASRILSLLPADSEKGQHVSIHMYDRLPTPYGLVRYGVAPDHPEVKNCQEKFDGLAADPRFRFFGNVSVGTTSSPLTSSKTAYTYPDAVHLPLSQLVPYYTTVLFTYGSSLSNPLPKTEHSAFSPSPLGNVLPALAFVSWYNGHPAYTHLTDQLDLSSIDEATVIGHGNVAIDVARMLLKDPDALAKTDMPTAVVDKLRDSRVRKVSAVGRRGPAQVSFTTKEFREMVNLPGVKFNPIDQELMRDARRMVEGDRPRKRLMDLMSKGGSGASGTANREFELGFLKSPKAFLPSSESTGDGTPKVSHINWSLNTLLSPPTPPPAPPHPPAAPTTTTDNTPSTTVVARPTGEETTTPSGLVIESVGASRVKEHWALPFDEKKGRIVNEGGRVVDEQGIMIPGFYTAGWVASGPIGVIASTMQYAYSVASLIINDHFIQPASSSTTESPFSTPLPETPEHGLPDVLVDGGAGGETSGKRVVEMRDWERIDKAEVERGREAGKPREKFLSVKEMLEVLP</sequence>
<name>A0ACC2VG51_9TREE</name>
<evidence type="ECO:0000313" key="2">
    <source>
        <dbReference type="Proteomes" id="UP001230649"/>
    </source>
</evidence>
<keyword evidence="2" id="KW-1185">Reference proteome</keyword>